<name>A0A9W6ZVL7_9STRA</name>
<protein>
    <recommendedName>
        <fullName evidence="4">Plastid lipid-associated protein/fibrillin conserved domain-containing protein</fullName>
    </recommendedName>
</protein>
<dbReference type="AlphaFoldDB" id="A0A9W6ZVL7"/>
<proteinExistence type="predicted"/>
<evidence type="ECO:0000313" key="2">
    <source>
        <dbReference type="EMBL" id="GMH57675.1"/>
    </source>
</evidence>
<evidence type="ECO:0000256" key="1">
    <source>
        <dbReference type="SAM" id="SignalP"/>
    </source>
</evidence>
<accession>A0A9W6ZVL7</accession>
<comment type="caution">
    <text evidence="2">The sequence shown here is derived from an EMBL/GenBank/DDBJ whole genome shotgun (WGS) entry which is preliminary data.</text>
</comment>
<feature type="signal peptide" evidence="1">
    <location>
        <begin position="1"/>
        <end position="18"/>
    </location>
</feature>
<keyword evidence="1" id="KW-0732">Signal</keyword>
<evidence type="ECO:0008006" key="4">
    <source>
        <dbReference type="Google" id="ProtNLM"/>
    </source>
</evidence>
<dbReference type="EMBL" id="BRXY01000048">
    <property type="protein sequence ID" value="GMH57675.1"/>
    <property type="molecule type" value="Genomic_DNA"/>
</dbReference>
<reference evidence="3" key="1">
    <citation type="journal article" date="2023" name="Commun. Biol.">
        <title>Genome analysis of Parmales, the sister group of diatoms, reveals the evolutionary specialization of diatoms from phago-mixotrophs to photoautotrophs.</title>
        <authorList>
            <person name="Ban H."/>
            <person name="Sato S."/>
            <person name="Yoshikawa S."/>
            <person name="Yamada K."/>
            <person name="Nakamura Y."/>
            <person name="Ichinomiya M."/>
            <person name="Sato N."/>
            <person name="Blanc-Mathieu R."/>
            <person name="Endo H."/>
            <person name="Kuwata A."/>
            <person name="Ogata H."/>
        </authorList>
    </citation>
    <scope>NUCLEOTIDE SEQUENCE [LARGE SCALE GENOMIC DNA]</scope>
    <source>
        <strain evidence="3">NIES 3701</strain>
    </source>
</reference>
<organism evidence="2 3">
    <name type="scientific">Triparma strigata</name>
    <dbReference type="NCBI Taxonomy" id="1606541"/>
    <lineage>
        <taxon>Eukaryota</taxon>
        <taxon>Sar</taxon>
        <taxon>Stramenopiles</taxon>
        <taxon>Ochrophyta</taxon>
        <taxon>Bolidophyceae</taxon>
        <taxon>Parmales</taxon>
        <taxon>Triparmaceae</taxon>
        <taxon>Triparma</taxon>
    </lineage>
</organism>
<evidence type="ECO:0000313" key="3">
    <source>
        <dbReference type="Proteomes" id="UP001165085"/>
    </source>
</evidence>
<feature type="chain" id="PRO_5040945747" description="Plastid lipid-associated protein/fibrillin conserved domain-containing protein" evidence="1">
    <location>
        <begin position="19"/>
        <end position="338"/>
    </location>
</feature>
<sequence>MTFLHLFLALALLGGAAGFSHQYRHKYRPNASRMTRVVRLASSNYLDSIGDSETTTTTTTTVKKSTHLSDLLRLSATTLRGEQGDEDSKEAYARILEGIEGKGVEGSSEEDLVGTWSLVYSTSAEGLFRSSPFFLTARAVCKTDDDADKFSWFCQMHRKALAISRIGKVKQIIKEGGEVVNEFNTIAGAIPFLKFSLLGSGGLPIEIEGCITSTGVIGAVEGGDKGEYNIGMKEVKIAGSNIPGLRSVLDSEYGVLDTKRLGDFIESVNQNYDNPKAPLKLVSLFDGIRIVRDESGIDYVYVKESDDQKPTDFGTRDADLGFLKLIEGFNDNVIKAFI</sequence>
<dbReference type="Proteomes" id="UP001165085">
    <property type="component" value="Unassembled WGS sequence"/>
</dbReference>
<keyword evidence="3" id="KW-1185">Reference proteome</keyword>
<gene>
    <name evidence="2" type="ORF">TrST_g2336</name>
</gene>
<dbReference type="OrthoDB" id="197306at2759"/>